<name>A0A1G2JNZ8_9BACT</name>
<keyword evidence="1" id="KW-1133">Transmembrane helix</keyword>
<evidence type="ECO:0000313" key="3">
    <source>
        <dbReference type="Proteomes" id="UP000178935"/>
    </source>
</evidence>
<keyword evidence="1" id="KW-0472">Membrane</keyword>
<dbReference type="AlphaFoldDB" id="A0A1G2JNZ8"/>
<reference evidence="2 3" key="1">
    <citation type="journal article" date="2016" name="Nat. Commun.">
        <title>Thousands of microbial genomes shed light on interconnected biogeochemical processes in an aquifer system.</title>
        <authorList>
            <person name="Anantharaman K."/>
            <person name="Brown C.T."/>
            <person name="Hug L.A."/>
            <person name="Sharon I."/>
            <person name="Castelle C.J."/>
            <person name="Probst A.J."/>
            <person name="Thomas B.C."/>
            <person name="Singh A."/>
            <person name="Wilkins M.J."/>
            <person name="Karaoz U."/>
            <person name="Brodie E.L."/>
            <person name="Williams K.H."/>
            <person name="Hubbard S.S."/>
            <person name="Banfield J.F."/>
        </authorList>
    </citation>
    <scope>NUCLEOTIDE SEQUENCE [LARGE SCALE GENOMIC DNA]</scope>
</reference>
<organism evidence="2 3">
    <name type="scientific">Candidatus Staskawiczbacteria bacterium RIFOXYD1_FULL_32_13</name>
    <dbReference type="NCBI Taxonomy" id="1802234"/>
    <lineage>
        <taxon>Bacteria</taxon>
        <taxon>Candidatus Staskawicziibacteriota</taxon>
    </lineage>
</organism>
<accession>A0A1G2JNZ8</accession>
<comment type="caution">
    <text evidence="2">The sequence shown here is derived from an EMBL/GenBank/DDBJ whole genome shotgun (WGS) entry which is preliminary data.</text>
</comment>
<gene>
    <name evidence="2" type="ORF">A2561_01740</name>
</gene>
<dbReference type="EMBL" id="MHPU01000015">
    <property type="protein sequence ID" value="OGZ88865.1"/>
    <property type="molecule type" value="Genomic_DNA"/>
</dbReference>
<keyword evidence="1" id="KW-0812">Transmembrane</keyword>
<feature type="transmembrane region" description="Helical" evidence="1">
    <location>
        <begin position="6"/>
        <end position="22"/>
    </location>
</feature>
<dbReference type="Proteomes" id="UP000178935">
    <property type="component" value="Unassembled WGS sequence"/>
</dbReference>
<protein>
    <submittedName>
        <fullName evidence="2">Uncharacterized protein</fullName>
    </submittedName>
</protein>
<evidence type="ECO:0000256" key="1">
    <source>
        <dbReference type="SAM" id="Phobius"/>
    </source>
</evidence>
<evidence type="ECO:0000313" key="2">
    <source>
        <dbReference type="EMBL" id="OGZ88865.1"/>
    </source>
</evidence>
<proteinExistence type="predicted"/>
<sequence length="104" mass="12142">MIELIALIIFIISFGGIIFILVRKIPVLVKLPQNGTTGIKEHRIFLSIEEKIKNIFSKFENQIIMHKILSFAKVIVLKAETKIDHLLHKIRKKVREQKENDLKK</sequence>